<evidence type="ECO:0000256" key="1">
    <source>
        <dbReference type="SAM" id="MobiDB-lite"/>
    </source>
</evidence>
<dbReference type="EMBL" id="BSFD01000009">
    <property type="protein sequence ID" value="GLK49505.1"/>
    <property type="molecule type" value="Genomic_DNA"/>
</dbReference>
<comment type="caution">
    <text evidence="2">The sequence shown here is derived from an EMBL/GenBank/DDBJ whole genome shotgun (WGS) entry which is preliminary data.</text>
</comment>
<reference evidence="2" key="1">
    <citation type="journal article" date="2014" name="Int. J. Syst. Evol. Microbiol.">
        <title>Complete genome of a new Firmicutes species belonging to the dominant human colonic microbiota ('Ruminococcus bicirculans') reveals two chromosomes and a selective capacity to utilize plant glucans.</title>
        <authorList>
            <consortium name="NISC Comparative Sequencing Program"/>
            <person name="Wegmann U."/>
            <person name="Louis P."/>
            <person name="Goesmann A."/>
            <person name="Henrissat B."/>
            <person name="Duncan S.H."/>
            <person name="Flint H.J."/>
        </authorList>
    </citation>
    <scope>NUCLEOTIDE SEQUENCE</scope>
    <source>
        <strain evidence="2">VKM B-1499</strain>
    </source>
</reference>
<feature type="region of interest" description="Disordered" evidence="1">
    <location>
        <begin position="1"/>
        <end position="27"/>
    </location>
</feature>
<name>A0ABQ5TBP6_9CAUL</name>
<evidence type="ECO:0000313" key="2">
    <source>
        <dbReference type="EMBL" id="GLK49505.1"/>
    </source>
</evidence>
<dbReference type="RefSeq" id="WP_271165700.1">
    <property type="nucleotide sequence ID" value="NZ_BSFD01000009.1"/>
</dbReference>
<sequence length="282" mass="30981">MSKSDRQKKRDRRRHASPSPPGPWKRANAVHVEANDNHANDNAGPLRVGGVWLNISQSNRFHAALNQLASADLDVRRAGQVEMEKLEVEITETLDAKRMKAVRAEIAGLEEGRGGALTIDRARDRFGEEAERLRVSRDGLETLAKAGSISRRELIAGARFRADLEKFDPERGLTPQAIDGTRKITRGGDGYQKKRLEAELRIREIHCRIMGVPVNGDAWPLLPQGHPKLVAIKVLEDVAGKGLTMSALTDNFRVRAKLLAALKTALKVAAEVYEVPLSGGSS</sequence>
<reference evidence="2" key="2">
    <citation type="submission" date="2023-01" db="EMBL/GenBank/DDBJ databases">
        <authorList>
            <person name="Sun Q."/>
            <person name="Evtushenko L."/>
        </authorList>
    </citation>
    <scope>NUCLEOTIDE SEQUENCE</scope>
    <source>
        <strain evidence="2">VKM B-1499</strain>
    </source>
</reference>
<accession>A0ABQ5TBP6</accession>
<proteinExistence type="predicted"/>
<organism evidence="2 3">
    <name type="scientific">Brevundimonas intermedia</name>
    <dbReference type="NCBI Taxonomy" id="74315"/>
    <lineage>
        <taxon>Bacteria</taxon>
        <taxon>Pseudomonadati</taxon>
        <taxon>Pseudomonadota</taxon>
        <taxon>Alphaproteobacteria</taxon>
        <taxon>Caulobacterales</taxon>
        <taxon>Caulobacteraceae</taxon>
        <taxon>Brevundimonas</taxon>
    </lineage>
</organism>
<dbReference type="Proteomes" id="UP001143509">
    <property type="component" value="Unassembled WGS sequence"/>
</dbReference>
<gene>
    <name evidence="2" type="ORF">GCM10017620_24780</name>
</gene>
<evidence type="ECO:0000313" key="3">
    <source>
        <dbReference type="Proteomes" id="UP001143509"/>
    </source>
</evidence>
<keyword evidence="3" id="KW-1185">Reference proteome</keyword>
<feature type="compositionally biased region" description="Basic residues" evidence="1">
    <location>
        <begin position="1"/>
        <end position="16"/>
    </location>
</feature>
<protein>
    <submittedName>
        <fullName evidence="2">Uncharacterized protein</fullName>
    </submittedName>
</protein>